<dbReference type="InterPro" id="IPR050336">
    <property type="entry name" value="Chromosome_partition/occlusion"/>
</dbReference>
<sequence length="624" mass="68649">MTELVETVLIPFNKLVPSSRNVRKTGGQDVDDLAENIAAEGVLQNLLVIPAKKGRFEVIAGERRRRAFGKLVGTGRKAETDSLPCVVRSAEEAERLSLAENTLREAMHWLDQFEAFKLLVEAGDSIEDVAARFGVSPTVVTRRMKLANVSPVLLEAARQEKASQEQLIALSITDDHALQEQVWKAARHEWDRNPQHLRVAITRGQAHAKHDHIARFVGVKEYKKAGGAIVRDLFGDDQYLTDAELLQRLARAKLDEAVETVRAEGWCWVEPVEHFDYGVMSRYGRIYPIPVAHSAEEATELEALRQEAEQIELDHGDEPPDDFAARLQEIDARVEALSGTTRGFKPEEMAIAGVFVGIDHNGGLRLEKGYVRPEDKRKLATLQNNPRLGPSAEDEVDQETQGLSAKLVEDLSAHRSAGLRATLMDRPDIGLSAVVHALAPRVVYDFGGHDVSACHISGTDSHWAMKASAAGMENTKAWTVFVERREEWRKRLPANTADLWSWIVEQDRDTLLSLLAFCAASTVDVIVKAGGAKPSGTHRHGDKLAAALGLDMADWWTATSEGYFGRISKALIVEAARDARGVEDLEVQALGALKKGPAAVEAERLVAGMRWLPAYLRPKAAGAA</sequence>
<evidence type="ECO:0000313" key="2">
    <source>
        <dbReference type="EMBL" id="MDR6294293.1"/>
    </source>
</evidence>
<dbReference type="RefSeq" id="WP_309801750.1">
    <property type="nucleotide sequence ID" value="NZ_JAVDPW010000018.1"/>
</dbReference>
<dbReference type="InterPro" id="IPR003115">
    <property type="entry name" value="ParB_N"/>
</dbReference>
<dbReference type="Gene3D" id="1.10.10.2830">
    <property type="match status" value="1"/>
</dbReference>
<dbReference type="PANTHER" id="PTHR33375:SF7">
    <property type="entry name" value="CHROMOSOME 2-PARTITIONING PROTEIN PARB-RELATED"/>
    <property type="match status" value="1"/>
</dbReference>
<dbReference type="Gene3D" id="3.90.1530.30">
    <property type="match status" value="1"/>
</dbReference>
<dbReference type="PANTHER" id="PTHR33375">
    <property type="entry name" value="CHROMOSOME-PARTITIONING PROTEIN PARB-RELATED"/>
    <property type="match status" value="1"/>
</dbReference>
<dbReference type="Pfam" id="PF02195">
    <property type="entry name" value="ParB_N"/>
    <property type="match status" value="1"/>
</dbReference>
<dbReference type="SUPFAM" id="SSF110849">
    <property type="entry name" value="ParB/Sulfiredoxin"/>
    <property type="match status" value="1"/>
</dbReference>
<dbReference type="CDD" id="cd16406">
    <property type="entry name" value="ParB_N_like"/>
    <property type="match status" value="1"/>
</dbReference>
<keyword evidence="3" id="KW-1185">Reference proteome</keyword>
<reference evidence="2 3" key="1">
    <citation type="submission" date="2023-07" db="EMBL/GenBank/DDBJ databases">
        <title>Sorghum-associated microbial communities from plants grown in Nebraska, USA.</title>
        <authorList>
            <person name="Schachtman D."/>
        </authorList>
    </citation>
    <scope>NUCLEOTIDE SEQUENCE [LARGE SCALE GENOMIC DNA]</scope>
    <source>
        <strain evidence="2 3">584</strain>
    </source>
</reference>
<comment type="caution">
    <text evidence="2">The sequence shown here is derived from an EMBL/GenBank/DDBJ whole genome shotgun (WGS) entry which is preliminary data.</text>
</comment>
<evidence type="ECO:0000259" key="1">
    <source>
        <dbReference type="SMART" id="SM00470"/>
    </source>
</evidence>
<dbReference type="EMBL" id="JAVDPW010000018">
    <property type="protein sequence ID" value="MDR6294293.1"/>
    <property type="molecule type" value="Genomic_DNA"/>
</dbReference>
<evidence type="ECO:0000313" key="3">
    <source>
        <dbReference type="Proteomes" id="UP001262410"/>
    </source>
</evidence>
<dbReference type="Proteomes" id="UP001262410">
    <property type="component" value="Unassembled WGS sequence"/>
</dbReference>
<dbReference type="InterPro" id="IPR036086">
    <property type="entry name" value="ParB/Sulfiredoxin_sf"/>
</dbReference>
<dbReference type="SMART" id="SM00470">
    <property type="entry name" value="ParB"/>
    <property type="match status" value="1"/>
</dbReference>
<accession>A0ABU1K173</accession>
<dbReference type="SUPFAM" id="SSF109709">
    <property type="entry name" value="KorB DNA-binding domain-like"/>
    <property type="match status" value="1"/>
</dbReference>
<organism evidence="2 3">
    <name type="scientific">Inquilinus ginsengisoli</name>
    <dbReference type="NCBI Taxonomy" id="363840"/>
    <lineage>
        <taxon>Bacteria</taxon>
        <taxon>Pseudomonadati</taxon>
        <taxon>Pseudomonadota</taxon>
        <taxon>Alphaproteobacteria</taxon>
        <taxon>Rhodospirillales</taxon>
        <taxon>Rhodospirillaceae</taxon>
        <taxon>Inquilinus</taxon>
    </lineage>
</organism>
<name>A0ABU1K173_9PROT</name>
<proteinExistence type="predicted"/>
<gene>
    <name evidence="2" type="ORF">E9232_006847</name>
</gene>
<feature type="domain" description="ParB-like N-terminal" evidence="1">
    <location>
        <begin position="8"/>
        <end position="102"/>
    </location>
</feature>
<protein>
    <submittedName>
        <fullName evidence="2">ParB family chromosome partitioning protein</fullName>
    </submittedName>
</protein>